<sequence>MTAKQSPSHGLSTVHPFPERNVHPSRFPLLLTLVVWFPSASTRPMAKSGDWSTLGLPRISRAATLRDNNPEEEKMRCCYPGLFKGFRPCVVHFARAREGKLR</sequence>
<dbReference type="AlphaFoldDB" id="A0A2I1CQ28"/>
<evidence type="ECO:0000313" key="2">
    <source>
        <dbReference type="EMBL" id="PKX99723.1"/>
    </source>
</evidence>
<gene>
    <name evidence="2" type="ORF">P168DRAFT_121424</name>
</gene>
<reference evidence="2" key="1">
    <citation type="submission" date="2016-12" db="EMBL/GenBank/DDBJ databases">
        <title>The genomes of Aspergillus section Nigri reveals drivers in fungal speciation.</title>
        <authorList>
            <consortium name="DOE Joint Genome Institute"/>
            <person name="Vesth T.C."/>
            <person name="Nybo J."/>
            <person name="Theobald S."/>
            <person name="Brandl J."/>
            <person name="Frisvad J.C."/>
            <person name="Nielsen K.F."/>
            <person name="Lyhne E.K."/>
            <person name="Kogle M.E."/>
            <person name="Kuo A."/>
            <person name="Riley R."/>
            <person name="Clum A."/>
            <person name="Nolan M."/>
            <person name="Lipzen A."/>
            <person name="Salamov A."/>
            <person name="Henrissat B."/>
            <person name="Wiebenga A."/>
            <person name="De vries R.P."/>
            <person name="Grigoriev I.V."/>
            <person name="Mortensen U.H."/>
            <person name="Andersen M.R."/>
            <person name="Baker S.E."/>
        </authorList>
    </citation>
    <scope>NUCLEOTIDE SEQUENCE</scope>
    <source>
        <strain evidence="2">IBT 28561</strain>
    </source>
</reference>
<dbReference type="GeneID" id="36540147"/>
<keyword evidence="3" id="KW-1185">Reference proteome</keyword>
<protein>
    <submittedName>
        <fullName evidence="2">Uncharacterized protein</fullName>
    </submittedName>
</protein>
<evidence type="ECO:0000256" key="1">
    <source>
        <dbReference type="SAM" id="MobiDB-lite"/>
    </source>
</evidence>
<proteinExistence type="predicted"/>
<organism evidence="2 3">
    <name type="scientific">Aspergillus campestris (strain IBT 28561)</name>
    <dbReference type="NCBI Taxonomy" id="1392248"/>
    <lineage>
        <taxon>Eukaryota</taxon>
        <taxon>Fungi</taxon>
        <taxon>Dikarya</taxon>
        <taxon>Ascomycota</taxon>
        <taxon>Pezizomycotina</taxon>
        <taxon>Eurotiomycetes</taxon>
        <taxon>Eurotiomycetidae</taxon>
        <taxon>Eurotiales</taxon>
        <taxon>Aspergillaceae</taxon>
        <taxon>Aspergillus</taxon>
        <taxon>Aspergillus subgen. Circumdati</taxon>
    </lineage>
</organism>
<name>A0A2I1CQ28_ASPC2</name>
<feature type="compositionally biased region" description="Polar residues" evidence="1">
    <location>
        <begin position="1"/>
        <end position="11"/>
    </location>
</feature>
<evidence type="ECO:0000313" key="3">
    <source>
        <dbReference type="Proteomes" id="UP000234254"/>
    </source>
</evidence>
<accession>A0A2I1CQ28</accession>
<dbReference type="VEuPathDB" id="FungiDB:P168DRAFT_121424"/>
<dbReference type="Proteomes" id="UP000234254">
    <property type="component" value="Unassembled WGS sequence"/>
</dbReference>
<comment type="caution">
    <text evidence="2">The sequence shown here is derived from an EMBL/GenBank/DDBJ whole genome shotgun (WGS) entry which is preliminary data.</text>
</comment>
<dbReference type="EMBL" id="MSFM01000038">
    <property type="protein sequence ID" value="PKX99723.1"/>
    <property type="molecule type" value="Genomic_DNA"/>
</dbReference>
<feature type="region of interest" description="Disordered" evidence="1">
    <location>
        <begin position="1"/>
        <end position="21"/>
    </location>
</feature>
<dbReference type="RefSeq" id="XP_024688318.1">
    <property type="nucleotide sequence ID" value="XM_024832625.1"/>
</dbReference>